<comment type="caution">
    <text evidence="2">The sequence shown here is derived from an EMBL/GenBank/DDBJ whole genome shotgun (WGS) entry which is preliminary data.</text>
</comment>
<dbReference type="AlphaFoldDB" id="A0A2G9GEB8"/>
<protein>
    <submittedName>
        <fullName evidence="2">Uncharacterized protein</fullName>
    </submittedName>
</protein>
<dbReference type="Proteomes" id="UP000231279">
    <property type="component" value="Unassembled WGS sequence"/>
</dbReference>
<proteinExistence type="predicted"/>
<feature type="compositionally biased region" description="Basic and acidic residues" evidence="1">
    <location>
        <begin position="201"/>
        <end position="219"/>
    </location>
</feature>
<feature type="compositionally biased region" description="Basic and acidic residues" evidence="1">
    <location>
        <begin position="11"/>
        <end position="37"/>
    </location>
</feature>
<name>A0A2G9GEB8_9LAMI</name>
<accession>A0A2G9GEB8</accession>
<gene>
    <name evidence="2" type="ORF">CDL12_23836</name>
</gene>
<evidence type="ECO:0000313" key="2">
    <source>
        <dbReference type="EMBL" id="PIN03636.1"/>
    </source>
</evidence>
<evidence type="ECO:0000256" key="1">
    <source>
        <dbReference type="SAM" id="MobiDB-lite"/>
    </source>
</evidence>
<reference evidence="3" key="1">
    <citation type="journal article" date="2018" name="Gigascience">
        <title>Genome assembly of the Pink Ipe (Handroanthus impetiginosus, Bignoniaceae), a highly valued, ecologically keystone Neotropical timber forest tree.</title>
        <authorList>
            <person name="Silva-Junior O.B."/>
            <person name="Grattapaglia D."/>
            <person name="Novaes E."/>
            <person name="Collevatti R.G."/>
        </authorList>
    </citation>
    <scope>NUCLEOTIDE SEQUENCE [LARGE SCALE GENOMIC DNA]</scope>
    <source>
        <strain evidence="3">cv. UFG-1</strain>
    </source>
</reference>
<dbReference type="EMBL" id="NKXS01005455">
    <property type="protein sequence ID" value="PIN03636.1"/>
    <property type="molecule type" value="Genomic_DNA"/>
</dbReference>
<evidence type="ECO:0000313" key="3">
    <source>
        <dbReference type="Proteomes" id="UP000231279"/>
    </source>
</evidence>
<sequence length="423" mass="47085">MPKSNEVEESNGSHDDLHTPEIGIRVENKEELNTDKGVEYEGKAAECTETIVLEGEVEEASCDTDIANEIEKEFYNDKGMDSNVNEEVPEIKEAMPNTLVLMNAASSEIEADVSETKFSTEESADFVTLEAKNESIDAVNSLAQMPSDISLSSEEDERKMKLNWNAVIAELTENYDPIAEKNEINLVKTTEGPHEIRIIQHEESTKSADKVISDSKEESTDAAYQNTDDSDITLVTNEDGAKMKLNTINWNAFIADLSDNQDPVAEKNDINLVKDTEELHEVEIVQHEESTEPAHQVPLDMSGCLQAHPVHEQDLRPIAKPTSLTPIKSSASKASVTKKRMPTAVSDDKENIDSGSKLVLARERARTMKKTAENVQSLDHLSVRKLSMMLKEKLTITNKESKNENENEQALVRPALQPLPENR</sequence>
<feature type="region of interest" description="Disordered" evidence="1">
    <location>
        <begin position="396"/>
        <end position="423"/>
    </location>
</feature>
<organism evidence="2 3">
    <name type="scientific">Handroanthus impetiginosus</name>
    <dbReference type="NCBI Taxonomy" id="429701"/>
    <lineage>
        <taxon>Eukaryota</taxon>
        <taxon>Viridiplantae</taxon>
        <taxon>Streptophyta</taxon>
        <taxon>Embryophyta</taxon>
        <taxon>Tracheophyta</taxon>
        <taxon>Spermatophyta</taxon>
        <taxon>Magnoliopsida</taxon>
        <taxon>eudicotyledons</taxon>
        <taxon>Gunneridae</taxon>
        <taxon>Pentapetalae</taxon>
        <taxon>asterids</taxon>
        <taxon>lamiids</taxon>
        <taxon>Lamiales</taxon>
        <taxon>Bignoniaceae</taxon>
        <taxon>Crescentiina</taxon>
        <taxon>Tabebuia alliance</taxon>
        <taxon>Handroanthus</taxon>
    </lineage>
</organism>
<keyword evidence="3" id="KW-1185">Reference proteome</keyword>
<feature type="region of interest" description="Disordered" evidence="1">
    <location>
        <begin position="1"/>
        <end position="37"/>
    </location>
</feature>
<feature type="region of interest" description="Disordered" evidence="1">
    <location>
        <begin position="322"/>
        <end position="350"/>
    </location>
</feature>
<feature type="region of interest" description="Disordered" evidence="1">
    <location>
        <begin position="201"/>
        <end position="225"/>
    </location>
</feature>
<feature type="compositionally biased region" description="Basic and acidic residues" evidence="1">
    <location>
        <begin position="396"/>
        <end position="405"/>
    </location>
</feature>